<evidence type="ECO:0008006" key="3">
    <source>
        <dbReference type="Google" id="ProtNLM"/>
    </source>
</evidence>
<proteinExistence type="predicted"/>
<dbReference type="Proteomes" id="UP000273022">
    <property type="component" value="Unassembled WGS sequence"/>
</dbReference>
<keyword evidence="2" id="KW-1185">Reference proteome</keyword>
<dbReference type="RefSeq" id="WP_121855235.1">
    <property type="nucleotide sequence ID" value="NZ_CP037952.1"/>
</dbReference>
<dbReference type="EMBL" id="QYYH01000231">
    <property type="protein sequence ID" value="RJY02155.1"/>
    <property type="molecule type" value="Genomic_DNA"/>
</dbReference>
<evidence type="ECO:0000313" key="2">
    <source>
        <dbReference type="Proteomes" id="UP000273022"/>
    </source>
</evidence>
<organism evidence="1 2">
    <name type="scientific">Parashewanella spongiae</name>
    <dbReference type="NCBI Taxonomy" id="342950"/>
    <lineage>
        <taxon>Bacteria</taxon>
        <taxon>Pseudomonadati</taxon>
        <taxon>Pseudomonadota</taxon>
        <taxon>Gammaproteobacteria</taxon>
        <taxon>Alteromonadales</taxon>
        <taxon>Shewanellaceae</taxon>
        <taxon>Parashewanella</taxon>
    </lineage>
</organism>
<evidence type="ECO:0000313" key="1">
    <source>
        <dbReference type="EMBL" id="RJY02155.1"/>
    </source>
</evidence>
<reference evidence="1 2" key="1">
    <citation type="submission" date="2018-09" db="EMBL/GenBank/DDBJ databases">
        <title>Phylogeny of the Shewanellaceae, and recommendation for two new genera, Pseudoshewanella and Parashewanella.</title>
        <authorList>
            <person name="Wang G."/>
        </authorList>
    </citation>
    <scope>NUCLEOTIDE SEQUENCE [LARGE SCALE GENOMIC DNA]</scope>
    <source>
        <strain evidence="1 2">KCTC 22492</strain>
    </source>
</reference>
<dbReference type="PROSITE" id="PS51257">
    <property type="entry name" value="PROKAR_LIPOPROTEIN"/>
    <property type="match status" value="1"/>
</dbReference>
<sequence length="143" mass="15947">MTLSANKLLRQLTYFGTILLAGCANFNASECAAVASYIVPDEQQDLFPVMITHIDGEPVIAKAYYVLTPGVYKVTVAELVSAPSLQVALKYRLPKTIEVNVLGGSRYHLAAWFDSKMHQPAESDNFWQPIMWKKESFSCELNT</sequence>
<comment type="caution">
    <text evidence="1">The sequence shown here is derived from an EMBL/GenBank/DDBJ whole genome shotgun (WGS) entry which is preliminary data.</text>
</comment>
<dbReference type="AlphaFoldDB" id="A0A3A6TB07"/>
<accession>A0A3A6TB07</accession>
<gene>
    <name evidence="1" type="ORF">D5R81_19500</name>
</gene>
<name>A0A3A6TB07_9GAMM</name>
<protein>
    <recommendedName>
        <fullName evidence="3">Lipoprotein</fullName>
    </recommendedName>
</protein>